<name>A0ABV1WHG5_9ACTN</name>
<reference evidence="2 3" key="1">
    <citation type="submission" date="2024-06" db="EMBL/GenBank/DDBJ databases">
        <title>The Natural Products Discovery Center: Release of the First 8490 Sequenced Strains for Exploring Actinobacteria Biosynthetic Diversity.</title>
        <authorList>
            <person name="Kalkreuter E."/>
            <person name="Kautsar S.A."/>
            <person name="Yang D."/>
            <person name="Bader C.D."/>
            <person name="Teijaro C.N."/>
            <person name="Fluegel L."/>
            <person name="Davis C.M."/>
            <person name="Simpson J.R."/>
            <person name="Lauterbach L."/>
            <person name="Steele A.D."/>
            <person name="Gui C."/>
            <person name="Meng S."/>
            <person name="Li G."/>
            <person name="Viehrig K."/>
            <person name="Ye F."/>
            <person name="Su P."/>
            <person name="Kiefer A.F."/>
            <person name="Nichols A."/>
            <person name="Cepeda A.J."/>
            <person name="Yan W."/>
            <person name="Fan B."/>
            <person name="Jiang Y."/>
            <person name="Adhikari A."/>
            <person name="Zheng C.-J."/>
            <person name="Schuster L."/>
            <person name="Cowan T.M."/>
            <person name="Smanski M.J."/>
            <person name="Chevrette M.G."/>
            <person name="De Carvalho L.P.S."/>
            <person name="Shen B."/>
        </authorList>
    </citation>
    <scope>NUCLEOTIDE SEQUENCE [LARGE SCALE GENOMIC DNA]</scope>
    <source>
        <strain evidence="2 3">NPDC000634</strain>
    </source>
</reference>
<evidence type="ECO:0000259" key="1">
    <source>
        <dbReference type="Pfam" id="PF07969"/>
    </source>
</evidence>
<dbReference type="EMBL" id="JBEPCU010001436">
    <property type="protein sequence ID" value="MER6983601.1"/>
    <property type="molecule type" value="Genomic_DNA"/>
</dbReference>
<evidence type="ECO:0000313" key="2">
    <source>
        <dbReference type="EMBL" id="MER6983601.1"/>
    </source>
</evidence>
<feature type="domain" description="Amidohydrolase 3" evidence="1">
    <location>
        <begin position="7"/>
        <end position="223"/>
    </location>
</feature>
<dbReference type="SUPFAM" id="SSF51556">
    <property type="entry name" value="Metallo-dependent hydrolases"/>
    <property type="match status" value="1"/>
</dbReference>
<sequence>VGVGTDDERVAEIREMVRHAHAAGYQVGVHVTGDRGIDTVVDAFAAATDAHPRPDARHYVIHGDFLTPRSMERLAEHGFGANMNPTIKWTIADLEEELVGPERAAYEWPYRDAIDAGVTVASSSDAPVTLPDWRQGIATMLLRESKASGRVSGPDQRITLAEALRTYTANGAWQDFADDWKGTLEAGKVADLCVLGGDLLTADPHDIPGLPVTLTVFGGEIVHDLLTG</sequence>
<accession>A0ABV1WHG5</accession>
<gene>
    <name evidence="2" type="ORF">ABT317_43285</name>
</gene>
<dbReference type="InterPro" id="IPR032466">
    <property type="entry name" value="Metal_Hydrolase"/>
</dbReference>
<dbReference type="PANTHER" id="PTHR22642:SF2">
    <property type="entry name" value="PROTEIN LONG AFTER FAR-RED 3"/>
    <property type="match status" value="1"/>
</dbReference>
<dbReference type="Gene3D" id="2.30.40.10">
    <property type="entry name" value="Urease, subunit C, domain 1"/>
    <property type="match status" value="1"/>
</dbReference>
<dbReference type="InterPro" id="IPR013108">
    <property type="entry name" value="Amidohydro_3"/>
</dbReference>
<proteinExistence type="predicted"/>
<dbReference type="Pfam" id="PF07969">
    <property type="entry name" value="Amidohydro_3"/>
    <property type="match status" value="1"/>
</dbReference>
<feature type="non-terminal residue" evidence="2">
    <location>
        <position position="1"/>
    </location>
</feature>
<dbReference type="Gene3D" id="3.20.20.140">
    <property type="entry name" value="Metal-dependent hydrolases"/>
    <property type="match status" value="1"/>
</dbReference>
<dbReference type="InterPro" id="IPR011059">
    <property type="entry name" value="Metal-dep_hydrolase_composite"/>
</dbReference>
<dbReference type="SUPFAM" id="SSF51338">
    <property type="entry name" value="Composite domain of metallo-dependent hydrolases"/>
    <property type="match status" value="1"/>
</dbReference>
<dbReference type="Proteomes" id="UP001458415">
    <property type="component" value="Unassembled WGS sequence"/>
</dbReference>
<dbReference type="PANTHER" id="PTHR22642">
    <property type="entry name" value="IMIDAZOLONEPROPIONASE"/>
    <property type="match status" value="1"/>
</dbReference>
<organism evidence="2 3">
    <name type="scientific">Streptomyces carpinensis</name>
    <dbReference type="NCBI Taxonomy" id="66369"/>
    <lineage>
        <taxon>Bacteria</taxon>
        <taxon>Bacillati</taxon>
        <taxon>Actinomycetota</taxon>
        <taxon>Actinomycetes</taxon>
        <taxon>Kitasatosporales</taxon>
        <taxon>Streptomycetaceae</taxon>
        <taxon>Streptomyces</taxon>
    </lineage>
</organism>
<keyword evidence="3" id="KW-1185">Reference proteome</keyword>
<protein>
    <submittedName>
        <fullName evidence="2">Amidohydrolase family protein</fullName>
    </submittedName>
</protein>
<evidence type="ECO:0000313" key="3">
    <source>
        <dbReference type="Proteomes" id="UP001458415"/>
    </source>
</evidence>
<comment type="caution">
    <text evidence="2">The sequence shown here is derived from an EMBL/GenBank/DDBJ whole genome shotgun (WGS) entry which is preliminary data.</text>
</comment>